<dbReference type="PROSITE" id="PS51318">
    <property type="entry name" value="TAT"/>
    <property type="match status" value="1"/>
</dbReference>
<keyword evidence="4 7" id="KW-0573">Peptidoglycan synthesis</keyword>
<proteinExistence type="predicted"/>
<evidence type="ECO:0000256" key="3">
    <source>
        <dbReference type="ARBA" id="ARBA00022960"/>
    </source>
</evidence>
<evidence type="ECO:0000256" key="8">
    <source>
        <dbReference type="SAM" id="MobiDB-lite"/>
    </source>
</evidence>
<sequence>MVRLPGAGRDGGVVSRRSFVRIVGAAGVAAALGGALAACSGGGDDEADQGGDGGRPADGEGVTVVGNVADGDEVAVDHRVQVEAQAGRLDAVALTSTDGVEVPGEFLEGQVTWAASDLLEPGTSYVLTASASGDGGQGALEVAFTTVALSLDDQTYPSIAPLADEEVGVGMPVVVSFDLPVADRAAFEQRMTVTSEPAQEGSWHWYDDHQVRWRPDAYWQPGTRVTVDVAVNGVAAGDGIYGQESRQVSFTIGRSVIHRVDAATHQMTTEIDGSTARTMPVSAGKPGYETRSGVKVIMEKFRTKTMDAATTGVSPDDPEYYNIEDVEYALRVTTSGEFIHAAPWSSGSQGVANVSHGCVGLATADAQWVFENSIRGDVVEVTGTDRQMTLENGWGDWNATPEVYAEGAAV</sequence>
<dbReference type="RefSeq" id="WP_315733304.1">
    <property type="nucleotide sequence ID" value="NZ_JAVYII010000005.1"/>
</dbReference>
<feature type="region of interest" description="Disordered" evidence="8">
    <location>
        <begin position="40"/>
        <end position="61"/>
    </location>
</feature>
<feature type="active site" description="Proton donor/acceptor" evidence="7">
    <location>
        <position position="340"/>
    </location>
</feature>
<evidence type="ECO:0000256" key="2">
    <source>
        <dbReference type="ARBA" id="ARBA00022679"/>
    </source>
</evidence>
<protein>
    <submittedName>
        <fullName evidence="10">Ig-like domain-containing protein</fullName>
    </submittedName>
</protein>
<dbReference type="Pfam" id="PF03734">
    <property type="entry name" value="YkuD"/>
    <property type="match status" value="1"/>
</dbReference>
<feature type="active site" description="Nucleophile" evidence="7">
    <location>
        <position position="358"/>
    </location>
</feature>
<evidence type="ECO:0000256" key="6">
    <source>
        <dbReference type="ARBA" id="ARBA00023316"/>
    </source>
</evidence>
<dbReference type="Pfam" id="PF17964">
    <property type="entry name" value="Big_10"/>
    <property type="match status" value="1"/>
</dbReference>
<dbReference type="InterPro" id="IPR005490">
    <property type="entry name" value="LD_TPept_cat_dom"/>
</dbReference>
<organism evidence="10 11">
    <name type="scientific">Nocardioides imazamoxiresistens</name>
    <dbReference type="NCBI Taxonomy" id="3231893"/>
    <lineage>
        <taxon>Bacteria</taxon>
        <taxon>Bacillati</taxon>
        <taxon>Actinomycetota</taxon>
        <taxon>Actinomycetes</taxon>
        <taxon>Propionibacteriales</taxon>
        <taxon>Nocardioidaceae</taxon>
        <taxon>Nocardioides</taxon>
    </lineage>
</organism>
<dbReference type="InterPro" id="IPR006311">
    <property type="entry name" value="TAT_signal"/>
</dbReference>
<evidence type="ECO:0000313" key="11">
    <source>
        <dbReference type="Proteomes" id="UP001268542"/>
    </source>
</evidence>
<keyword evidence="5" id="KW-0012">Acyltransferase</keyword>
<dbReference type="EMBL" id="JAVYII010000005">
    <property type="protein sequence ID" value="MDT9593812.1"/>
    <property type="molecule type" value="Genomic_DNA"/>
</dbReference>
<evidence type="ECO:0000256" key="7">
    <source>
        <dbReference type="PROSITE-ProRule" id="PRU01373"/>
    </source>
</evidence>
<evidence type="ECO:0000313" key="10">
    <source>
        <dbReference type="EMBL" id="MDT9593812.1"/>
    </source>
</evidence>
<gene>
    <name evidence="10" type="ORF">RDV89_12085</name>
</gene>
<dbReference type="Proteomes" id="UP001268542">
    <property type="component" value="Unassembled WGS sequence"/>
</dbReference>
<accession>A0ABU3PX43</accession>
<evidence type="ECO:0000256" key="1">
    <source>
        <dbReference type="ARBA" id="ARBA00004752"/>
    </source>
</evidence>
<reference evidence="10 11" key="1">
    <citation type="submission" date="2023-08" db="EMBL/GenBank/DDBJ databases">
        <title>Nocardioides seae sp. nov., a bacterium isolated from a soil.</title>
        <authorList>
            <person name="Wang X."/>
        </authorList>
    </citation>
    <scope>NUCLEOTIDE SEQUENCE [LARGE SCALE GENOMIC DNA]</scope>
    <source>
        <strain evidence="10 11">YZH12</strain>
    </source>
</reference>
<evidence type="ECO:0000259" key="9">
    <source>
        <dbReference type="PROSITE" id="PS52029"/>
    </source>
</evidence>
<comment type="caution">
    <text evidence="10">The sequence shown here is derived from an EMBL/GenBank/DDBJ whole genome shotgun (WGS) entry which is preliminary data.</text>
</comment>
<dbReference type="Gene3D" id="2.60.40.3780">
    <property type="match status" value="1"/>
</dbReference>
<comment type="pathway">
    <text evidence="1 7">Cell wall biogenesis; peptidoglycan biosynthesis.</text>
</comment>
<dbReference type="InterPro" id="IPR038063">
    <property type="entry name" value="Transpep_catalytic_dom"/>
</dbReference>
<keyword evidence="6 7" id="KW-0961">Cell wall biogenesis/degradation</keyword>
<keyword evidence="3 7" id="KW-0133">Cell shape</keyword>
<feature type="domain" description="L,D-TPase catalytic" evidence="9">
    <location>
        <begin position="256"/>
        <end position="382"/>
    </location>
</feature>
<dbReference type="InterPro" id="IPR041280">
    <property type="entry name" value="Big_10"/>
</dbReference>
<dbReference type="Gene3D" id="2.40.440.10">
    <property type="entry name" value="L,D-transpeptidase catalytic domain-like"/>
    <property type="match status" value="1"/>
</dbReference>
<dbReference type="PANTHER" id="PTHR30582:SF2">
    <property type="entry name" value="L,D-TRANSPEPTIDASE YCIB-RELATED"/>
    <property type="match status" value="1"/>
</dbReference>
<evidence type="ECO:0000256" key="4">
    <source>
        <dbReference type="ARBA" id="ARBA00022984"/>
    </source>
</evidence>
<dbReference type="PROSITE" id="PS52029">
    <property type="entry name" value="LD_TPASE"/>
    <property type="match status" value="1"/>
</dbReference>
<evidence type="ECO:0000256" key="5">
    <source>
        <dbReference type="ARBA" id="ARBA00023315"/>
    </source>
</evidence>
<dbReference type="CDD" id="cd16913">
    <property type="entry name" value="YkuD_like"/>
    <property type="match status" value="1"/>
</dbReference>
<dbReference type="InterPro" id="IPR050979">
    <property type="entry name" value="LD-transpeptidase"/>
</dbReference>
<dbReference type="SUPFAM" id="SSF141523">
    <property type="entry name" value="L,D-transpeptidase catalytic domain-like"/>
    <property type="match status" value="1"/>
</dbReference>
<name>A0ABU3PX43_9ACTN</name>
<keyword evidence="11" id="KW-1185">Reference proteome</keyword>
<dbReference type="Gene3D" id="2.60.40.3710">
    <property type="match status" value="1"/>
</dbReference>
<dbReference type="CDD" id="cd13432">
    <property type="entry name" value="LDT_IgD_like_2"/>
    <property type="match status" value="1"/>
</dbReference>
<keyword evidence="2" id="KW-0808">Transferase</keyword>
<dbReference type="PANTHER" id="PTHR30582">
    <property type="entry name" value="L,D-TRANSPEPTIDASE"/>
    <property type="match status" value="1"/>
</dbReference>